<dbReference type="FunFam" id="3.80.10.10:FF:000190">
    <property type="entry name" value="Receptor-like kinase TMK4"/>
    <property type="match status" value="1"/>
</dbReference>
<keyword evidence="11" id="KW-0418">Kinase</keyword>
<keyword evidence="15" id="KW-1015">Disulfide bond</keyword>
<evidence type="ECO:0000256" key="2">
    <source>
        <dbReference type="ARBA" id="ARBA00008684"/>
    </source>
</evidence>
<keyword evidence="16" id="KW-0675">Receptor</keyword>
<dbReference type="PROSITE" id="PS00107">
    <property type="entry name" value="PROTEIN_KINASE_ATP"/>
    <property type="match status" value="1"/>
</dbReference>
<dbReference type="Gene3D" id="3.80.10.10">
    <property type="entry name" value="Ribonuclease Inhibitor"/>
    <property type="match status" value="2"/>
</dbReference>
<proteinExistence type="inferred from homology"/>
<protein>
    <recommendedName>
        <fullName evidence="21">Protein kinase domain-containing protein</fullName>
    </recommendedName>
</protein>
<dbReference type="Pfam" id="PF08263">
    <property type="entry name" value="LRRNT_2"/>
    <property type="match status" value="2"/>
</dbReference>
<dbReference type="Gene3D" id="1.10.510.10">
    <property type="entry name" value="Transferase(Phosphotransferase) domain 1"/>
    <property type="match status" value="1"/>
</dbReference>
<feature type="binding site" evidence="18">
    <location>
        <position position="607"/>
    </location>
    <ligand>
        <name>ATP</name>
        <dbReference type="ChEBI" id="CHEBI:30616"/>
    </ligand>
</feature>
<evidence type="ECO:0000256" key="6">
    <source>
        <dbReference type="ARBA" id="ARBA00022679"/>
    </source>
</evidence>
<dbReference type="Pfam" id="PF12799">
    <property type="entry name" value="LRR_4"/>
    <property type="match status" value="1"/>
</dbReference>
<keyword evidence="4" id="KW-0723">Serine/threonine-protein kinase</keyword>
<feature type="region of interest" description="Disordered" evidence="19">
    <location>
        <begin position="524"/>
        <end position="559"/>
    </location>
</feature>
<dbReference type="InterPro" id="IPR008271">
    <property type="entry name" value="Ser/Thr_kinase_AS"/>
</dbReference>
<evidence type="ECO:0000256" key="11">
    <source>
        <dbReference type="ARBA" id="ARBA00022777"/>
    </source>
</evidence>
<comment type="caution">
    <text evidence="22">The sequence shown here is derived from an EMBL/GenBank/DDBJ whole genome shotgun (WGS) entry which is preliminary data.</text>
</comment>
<dbReference type="InterPro" id="IPR032675">
    <property type="entry name" value="LRR_dom_sf"/>
</dbReference>
<evidence type="ECO:0000256" key="17">
    <source>
        <dbReference type="ARBA" id="ARBA00023180"/>
    </source>
</evidence>
<organism evidence="22 23">
    <name type="scientific">Deinandra increscens subsp. villosa</name>
    <dbReference type="NCBI Taxonomy" id="3103831"/>
    <lineage>
        <taxon>Eukaryota</taxon>
        <taxon>Viridiplantae</taxon>
        <taxon>Streptophyta</taxon>
        <taxon>Embryophyta</taxon>
        <taxon>Tracheophyta</taxon>
        <taxon>Spermatophyta</taxon>
        <taxon>Magnoliopsida</taxon>
        <taxon>eudicotyledons</taxon>
        <taxon>Gunneridae</taxon>
        <taxon>Pentapetalae</taxon>
        <taxon>asterids</taxon>
        <taxon>campanulids</taxon>
        <taxon>Asterales</taxon>
        <taxon>Asteraceae</taxon>
        <taxon>Asteroideae</taxon>
        <taxon>Heliantheae alliance</taxon>
        <taxon>Madieae</taxon>
        <taxon>Madiinae</taxon>
        <taxon>Deinandra</taxon>
    </lineage>
</organism>
<dbReference type="EMBL" id="JBCNJP010000014">
    <property type="protein sequence ID" value="KAK9068709.1"/>
    <property type="molecule type" value="Genomic_DNA"/>
</dbReference>
<evidence type="ECO:0000256" key="7">
    <source>
        <dbReference type="ARBA" id="ARBA00022692"/>
    </source>
</evidence>
<dbReference type="InterPro" id="IPR001611">
    <property type="entry name" value="Leu-rich_rpt"/>
</dbReference>
<dbReference type="PANTHER" id="PTHR47986:SF17">
    <property type="entry name" value="PROTEIN KINASE DOMAIN-CONTAINING PROTEIN"/>
    <property type="match status" value="1"/>
</dbReference>
<dbReference type="SUPFAM" id="SSF52058">
    <property type="entry name" value="L domain-like"/>
    <property type="match status" value="2"/>
</dbReference>
<keyword evidence="13" id="KW-1133">Transmembrane helix</keyword>
<keyword evidence="8 20" id="KW-0732">Signal</keyword>
<evidence type="ECO:0000256" key="20">
    <source>
        <dbReference type="SAM" id="SignalP"/>
    </source>
</evidence>
<evidence type="ECO:0000256" key="13">
    <source>
        <dbReference type="ARBA" id="ARBA00022989"/>
    </source>
</evidence>
<feature type="compositionally biased region" description="Basic residues" evidence="19">
    <location>
        <begin position="472"/>
        <end position="481"/>
    </location>
</feature>
<keyword evidence="7" id="KW-0812">Transmembrane</keyword>
<evidence type="ECO:0000259" key="21">
    <source>
        <dbReference type="PROSITE" id="PS50011"/>
    </source>
</evidence>
<dbReference type="SMART" id="SM00220">
    <property type="entry name" value="S_TKc"/>
    <property type="match status" value="1"/>
</dbReference>
<dbReference type="PROSITE" id="PS50011">
    <property type="entry name" value="PROTEIN_KINASE_DOM"/>
    <property type="match status" value="1"/>
</dbReference>
<dbReference type="CDD" id="cd14066">
    <property type="entry name" value="STKc_IRAK"/>
    <property type="match status" value="1"/>
</dbReference>
<name>A0AAP0DCH8_9ASTR</name>
<keyword evidence="10 18" id="KW-0547">Nucleotide-binding</keyword>
<evidence type="ECO:0000256" key="18">
    <source>
        <dbReference type="PROSITE-ProRule" id="PRU10141"/>
    </source>
</evidence>
<keyword evidence="5" id="KW-0433">Leucine-rich repeat</keyword>
<dbReference type="Gene3D" id="3.30.200.20">
    <property type="entry name" value="Phosphorylase Kinase, domain 1"/>
    <property type="match status" value="1"/>
</dbReference>
<feature type="signal peptide" evidence="20">
    <location>
        <begin position="1"/>
        <end position="23"/>
    </location>
</feature>
<keyword evidence="6" id="KW-0808">Transferase</keyword>
<evidence type="ECO:0000256" key="16">
    <source>
        <dbReference type="ARBA" id="ARBA00023170"/>
    </source>
</evidence>
<dbReference type="InterPro" id="IPR003591">
    <property type="entry name" value="Leu-rich_rpt_typical-subtyp"/>
</dbReference>
<dbReference type="GO" id="GO:0004674">
    <property type="term" value="F:protein serine/threonine kinase activity"/>
    <property type="evidence" value="ECO:0007669"/>
    <property type="project" value="UniProtKB-KW"/>
</dbReference>
<dbReference type="InterPro" id="IPR025875">
    <property type="entry name" value="Leu-rich_rpt_4"/>
</dbReference>
<dbReference type="InterPro" id="IPR011009">
    <property type="entry name" value="Kinase-like_dom_sf"/>
</dbReference>
<evidence type="ECO:0000256" key="19">
    <source>
        <dbReference type="SAM" id="MobiDB-lite"/>
    </source>
</evidence>
<dbReference type="Pfam" id="PF00069">
    <property type="entry name" value="Pkinase"/>
    <property type="match status" value="1"/>
</dbReference>
<dbReference type="FunFam" id="3.80.10.10:FF:000129">
    <property type="entry name" value="Leucine-rich repeat receptor-like kinase"/>
    <property type="match status" value="1"/>
</dbReference>
<evidence type="ECO:0000313" key="22">
    <source>
        <dbReference type="EMBL" id="KAK9068709.1"/>
    </source>
</evidence>
<keyword evidence="3" id="KW-1003">Cell membrane</keyword>
<dbReference type="SMART" id="SM00369">
    <property type="entry name" value="LRR_TYP"/>
    <property type="match status" value="4"/>
</dbReference>
<keyword evidence="14" id="KW-0472">Membrane</keyword>
<evidence type="ECO:0000313" key="23">
    <source>
        <dbReference type="Proteomes" id="UP001408789"/>
    </source>
</evidence>
<sequence length="915" mass="99069">MAFHLRNLFFSLTFILLTSLTAGDDSAVMTKLSASLSPAPPSWTGNNFCKWDGIMCDKSNRVISINLQSKSLTGTLPSEINQLSQLQTLAVERNSISGDLPTLANLTNLRQIFLDSNNFASIPPDFFSGLNGLQIVSISDNPDLSPWSIPETLDQSDKLHSFLASNAKITGNLPEIFDRLYNLQNLRLSYNNLTGKLPESFAGSQIQNLLLNNQLLGLSGTLDVISSMNQVNQVWLHVNSFTGVIPDLSNCTVLFDLQIRDNELTGLVPKTVMSLPKLANISLRNNKLQGQLPVFRSGVFAELGIKTNSFCLSTPGPCDPQVTSLLEVAGEIGFPMILAESWKGNDACKNWAFVSCDVSRKNVTIVTFVKRNFSGSISPAFANLSSLRVLSLNGNNLAGSIPEILTSLPDLQLLDVSNNNLSGPIPVFPPRVRFLHSGNPFLGQNVANGSGQNVSNGRPGNGSGSGNMGGHRSSHRKTKRASVRSDIVAGIVSGVVVMVIITVWLVCCGLGNLNTNNQNVGNVPAPDHGLEMVNPGPNPERAGGLQSDQGSSVHTEMSVSGGGNVAIDFRVLRDITNCFSEENVLGKGGSAVVYRGTLDDGTKVAVKRMDSSVMRTQGLSEFRAEIAALSKLRHRHIVALFGYCIDGNEKLLVYEYMSQGTLSQHLFEWKERKTSPLSWKQRASVALDVARGVEYLHNLVAAGETYIHRDLKPSNILLGDNLVAKLADFGLVKNAPNPNHSVETKVAGTFGYLAPEYVGSGKVTAKADVFAFGVMLMELITGRAARDKTVPDDEWPMVPWFRNKLVSKEEIIKATDQTLDTGDDETVESICKVAKLARQCTATEHYDRPDMGHVVTVLGPLVEQWKPAQLDEDGDKAIGEIINSTLHKMRDGVGSSRTVDDLRGDQASSSSPRNA</sequence>
<feature type="compositionally biased region" description="Polar residues" evidence="19">
    <location>
        <begin position="546"/>
        <end position="558"/>
    </location>
</feature>
<evidence type="ECO:0000256" key="12">
    <source>
        <dbReference type="ARBA" id="ARBA00022840"/>
    </source>
</evidence>
<dbReference type="Proteomes" id="UP001408789">
    <property type="component" value="Unassembled WGS sequence"/>
</dbReference>
<dbReference type="FunFam" id="3.30.200.20:FF:000039">
    <property type="entry name" value="receptor-like protein kinase FERONIA"/>
    <property type="match status" value="1"/>
</dbReference>
<feature type="domain" description="Protein kinase" evidence="21">
    <location>
        <begin position="579"/>
        <end position="862"/>
    </location>
</feature>
<evidence type="ECO:0000256" key="8">
    <source>
        <dbReference type="ARBA" id="ARBA00022729"/>
    </source>
</evidence>
<dbReference type="InterPro" id="IPR017441">
    <property type="entry name" value="Protein_kinase_ATP_BS"/>
</dbReference>
<dbReference type="GO" id="GO:0005886">
    <property type="term" value="C:plasma membrane"/>
    <property type="evidence" value="ECO:0007669"/>
    <property type="project" value="UniProtKB-SubCell"/>
</dbReference>
<dbReference type="FunFam" id="1.10.510.10:FF:000468">
    <property type="entry name" value="PTI1-like tyrosine-protein kinase 3"/>
    <property type="match status" value="1"/>
</dbReference>
<dbReference type="PROSITE" id="PS00108">
    <property type="entry name" value="PROTEIN_KINASE_ST"/>
    <property type="match status" value="1"/>
</dbReference>
<dbReference type="Pfam" id="PF00560">
    <property type="entry name" value="LRR_1"/>
    <property type="match status" value="1"/>
</dbReference>
<dbReference type="SUPFAM" id="SSF56112">
    <property type="entry name" value="Protein kinase-like (PK-like)"/>
    <property type="match status" value="1"/>
</dbReference>
<evidence type="ECO:0000256" key="15">
    <source>
        <dbReference type="ARBA" id="ARBA00023157"/>
    </source>
</evidence>
<evidence type="ECO:0000256" key="4">
    <source>
        <dbReference type="ARBA" id="ARBA00022527"/>
    </source>
</evidence>
<keyword evidence="23" id="KW-1185">Reference proteome</keyword>
<accession>A0AAP0DCH8</accession>
<feature type="compositionally biased region" description="Polar residues" evidence="19">
    <location>
        <begin position="906"/>
        <end position="915"/>
    </location>
</feature>
<dbReference type="GO" id="GO:0006952">
    <property type="term" value="P:defense response"/>
    <property type="evidence" value="ECO:0007669"/>
    <property type="project" value="UniProtKB-ARBA"/>
</dbReference>
<evidence type="ECO:0000256" key="1">
    <source>
        <dbReference type="ARBA" id="ARBA00004162"/>
    </source>
</evidence>
<reference evidence="22 23" key="1">
    <citation type="submission" date="2024-04" db="EMBL/GenBank/DDBJ databases">
        <title>The reference genome of an endangered Asteraceae, Deinandra increscens subsp. villosa, native to the Central Coast of California.</title>
        <authorList>
            <person name="Guilliams M."/>
            <person name="Hasenstab-Lehman K."/>
            <person name="Meyer R."/>
            <person name="Mcevoy S."/>
        </authorList>
    </citation>
    <scope>NUCLEOTIDE SEQUENCE [LARGE SCALE GENOMIC DNA]</scope>
    <source>
        <tissue evidence="22">Leaf</tissue>
    </source>
</reference>
<keyword evidence="17" id="KW-0325">Glycoprotein</keyword>
<feature type="chain" id="PRO_5042923683" description="Protein kinase domain-containing protein" evidence="20">
    <location>
        <begin position="24"/>
        <end position="915"/>
    </location>
</feature>
<evidence type="ECO:0000256" key="10">
    <source>
        <dbReference type="ARBA" id="ARBA00022741"/>
    </source>
</evidence>
<dbReference type="InterPro" id="IPR000719">
    <property type="entry name" value="Prot_kinase_dom"/>
</dbReference>
<gene>
    <name evidence="22" type="ORF">SSX86_012824</name>
</gene>
<dbReference type="AlphaFoldDB" id="A0AAP0DCH8"/>
<keyword evidence="9" id="KW-0677">Repeat</keyword>
<feature type="compositionally biased region" description="Gly residues" evidence="19">
    <location>
        <begin position="459"/>
        <end position="469"/>
    </location>
</feature>
<dbReference type="GO" id="GO:0051707">
    <property type="term" value="P:response to other organism"/>
    <property type="evidence" value="ECO:0007669"/>
    <property type="project" value="UniProtKB-ARBA"/>
</dbReference>
<dbReference type="InterPro" id="IPR013210">
    <property type="entry name" value="LRR_N_plant-typ"/>
</dbReference>
<evidence type="ECO:0000256" key="14">
    <source>
        <dbReference type="ARBA" id="ARBA00023136"/>
    </source>
</evidence>
<feature type="region of interest" description="Disordered" evidence="19">
    <location>
        <begin position="446"/>
        <end position="481"/>
    </location>
</feature>
<dbReference type="InterPro" id="IPR052422">
    <property type="entry name" value="Auxin_Ser/Thr_Kinase"/>
</dbReference>
<dbReference type="GO" id="GO:0005524">
    <property type="term" value="F:ATP binding"/>
    <property type="evidence" value="ECO:0007669"/>
    <property type="project" value="UniProtKB-UniRule"/>
</dbReference>
<comment type="similarity">
    <text evidence="2">Belongs to the protein kinase superfamily. Ser/Thr protein kinase family.</text>
</comment>
<evidence type="ECO:0000256" key="3">
    <source>
        <dbReference type="ARBA" id="ARBA00022475"/>
    </source>
</evidence>
<feature type="region of interest" description="Disordered" evidence="19">
    <location>
        <begin position="892"/>
        <end position="915"/>
    </location>
</feature>
<keyword evidence="12 18" id="KW-0067">ATP-binding</keyword>
<evidence type="ECO:0000256" key="9">
    <source>
        <dbReference type="ARBA" id="ARBA00022737"/>
    </source>
</evidence>
<dbReference type="PANTHER" id="PTHR47986">
    <property type="entry name" value="OSJNBA0070M12.3 PROTEIN"/>
    <property type="match status" value="1"/>
</dbReference>
<comment type="subcellular location">
    <subcellularLocation>
        <location evidence="1">Cell membrane</location>
        <topology evidence="1">Single-pass membrane protein</topology>
    </subcellularLocation>
</comment>
<evidence type="ECO:0000256" key="5">
    <source>
        <dbReference type="ARBA" id="ARBA00022614"/>
    </source>
</evidence>